<evidence type="ECO:0000256" key="1">
    <source>
        <dbReference type="SAM" id="MobiDB-lite"/>
    </source>
</evidence>
<accession>A0A6J3M1M6</accession>
<feature type="region of interest" description="Disordered" evidence="1">
    <location>
        <begin position="1"/>
        <end position="23"/>
    </location>
</feature>
<feature type="compositionally biased region" description="Polar residues" evidence="1">
    <location>
        <begin position="82"/>
        <end position="93"/>
    </location>
</feature>
<dbReference type="Proteomes" id="UP000504637">
    <property type="component" value="Unplaced"/>
</dbReference>
<protein>
    <submittedName>
        <fullName evidence="3">Uncharacterized protein</fullName>
    </submittedName>
</protein>
<proteinExistence type="predicted"/>
<gene>
    <name evidence="3" type="ORF">K489DRAFT_43860</name>
</gene>
<feature type="region of interest" description="Disordered" evidence="1">
    <location>
        <begin position="37"/>
        <end position="138"/>
    </location>
</feature>
<reference evidence="3" key="3">
    <citation type="submission" date="2025-08" db="UniProtKB">
        <authorList>
            <consortium name="RefSeq"/>
        </authorList>
    </citation>
    <scope>IDENTIFICATION</scope>
    <source>
        <strain evidence="3">CBS 342.82</strain>
    </source>
</reference>
<name>A0A6J3M1M6_9PEZI</name>
<evidence type="ECO:0000313" key="3">
    <source>
        <dbReference type="RefSeq" id="XP_033457858.1"/>
    </source>
</evidence>
<feature type="compositionally biased region" description="Basic and acidic residues" evidence="1">
    <location>
        <begin position="118"/>
        <end position="137"/>
    </location>
</feature>
<sequence length="232" mass="25979">MTRNHPSRFPKQQMQRTASASASSTFAALVVDLDDDMVDSKEPDNENLDELLQTDEDRDLQGTMPPQLPQDNIISAPDAQDPVQTIESDLSSSGEHEDVEITATTTLPPIAPQISDKPGIKAEPQEPEPGHIDDGNDNKVGVIHVIENFKRTADAQKWAKNMDPDWKFRKAGTKKKDFEKAFMAELAKRKVLWVHRSEMPKRKDLGKTDWKKLSSIHLGPGDSVRQDSVMED</sequence>
<organism evidence="3">
    <name type="scientific">Dissoconium aciculare CBS 342.82</name>
    <dbReference type="NCBI Taxonomy" id="1314786"/>
    <lineage>
        <taxon>Eukaryota</taxon>
        <taxon>Fungi</taxon>
        <taxon>Dikarya</taxon>
        <taxon>Ascomycota</taxon>
        <taxon>Pezizomycotina</taxon>
        <taxon>Dothideomycetes</taxon>
        <taxon>Dothideomycetidae</taxon>
        <taxon>Mycosphaerellales</taxon>
        <taxon>Dissoconiaceae</taxon>
        <taxon>Dissoconium</taxon>
    </lineage>
</organism>
<feature type="region of interest" description="Disordered" evidence="1">
    <location>
        <begin position="203"/>
        <end position="232"/>
    </location>
</feature>
<dbReference type="RefSeq" id="XP_033457858.1">
    <property type="nucleotide sequence ID" value="XM_033608614.1"/>
</dbReference>
<reference evidence="3" key="2">
    <citation type="submission" date="2020-04" db="EMBL/GenBank/DDBJ databases">
        <authorList>
            <consortium name="NCBI Genome Project"/>
        </authorList>
    </citation>
    <scope>NUCLEOTIDE SEQUENCE</scope>
    <source>
        <strain evidence="3">CBS 342.82</strain>
    </source>
</reference>
<dbReference type="GeneID" id="54366414"/>
<feature type="compositionally biased region" description="Basic and acidic residues" evidence="1">
    <location>
        <begin position="203"/>
        <end position="212"/>
    </location>
</feature>
<keyword evidence="2" id="KW-1185">Reference proteome</keyword>
<dbReference type="AlphaFoldDB" id="A0A6J3M1M6"/>
<reference evidence="3" key="1">
    <citation type="submission" date="2020-01" db="EMBL/GenBank/DDBJ databases">
        <authorList>
            <consortium name="DOE Joint Genome Institute"/>
            <person name="Haridas S."/>
            <person name="Albert R."/>
            <person name="Binder M."/>
            <person name="Bloem J."/>
            <person name="Labutti K."/>
            <person name="Salamov A."/>
            <person name="Andreopoulos B."/>
            <person name="Baker S.E."/>
            <person name="Barry K."/>
            <person name="Bills G."/>
            <person name="Bluhm B.H."/>
            <person name="Cannon C."/>
            <person name="Castanera R."/>
            <person name="Culley D.E."/>
            <person name="Daum C."/>
            <person name="Ezra D."/>
            <person name="Gonzalez J.B."/>
            <person name="Henrissat B."/>
            <person name="Kuo A."/>
            <person name="Liang C."/>
            <person name="Lipzen A."/>
            <person name="Lutzoni F."/>
            <person name="Magnuson J."/>
            <person name="Mondo S."/>
            <person name="Nolan M."/>
            <person name="Ohm R."/>
            <person name="Pangilinan J."/>
            <person name="Park H.-J."/>
            <person name="Ramirez L."/>
            <person name="Alfaro M."/>
            <person name="Sun H."/>
            <person name="Tritt A."/>
            <person name="Yoshinaga Y."/>
            <person name="Zwiers L.-H."/>
            <person name="Turgeon B.G."/>
            <person name="Goodwin S.B."/>
            <person name="Spatafora J.W."/>
            <person name="Crous P.W."/>
            <person name="Grigoriev I.V."/>
        </authorList>
    </citation>
    <scope>NUCLEOTIDE SEQUENCE</scope>
    <source>
        <strain evidence="3">CBS 342.82</strain>
    </source>
</reference>
<feature type="compositionally biased region" description="Acidic residues" evidence="1">
    <location>
        <begin position="45"/>
        <end position="58"/>
    </location>
</feature>
<evidence type="ECO:0000313" key="2">
    <source>
        <dbReference type="Proteomes" id="UP000504637"/>
    </source>
</evidence>